<evidence type="ECO:0000313" key="4">
    <source>
        <dbReference type="EMBL" id="TKD05103.1"/>
    </source>
</evidence>
<dbReference type="GO" id="GO:0032259">
    <property type="term" value="P:methylation"/>
    <property type="evidence" value="ECO:0007669"/>
    <property type="project" value="UniProtKB-KW"/>
</dbReference>
<organism evidence="4 5">
    <name type="scientific">Polyangium fumosum</name>
    <dbReference type="NCBI Taxonomy" id="889272"/>
    <lineage>
        <taxon>Bacteria</taxon>
        <taxon>Pseudomonadati</taxon>
        <taxon>Myxococcota</taxon>
        <taxon>Polyangia</taxon>
        <taxon>Polyangiales</taxon>
        <taxon>Polyangiaceae</taxon>
        <taxon>Polyangium</taxon>
    </lineage>
</organism>
<evidence type="ECO:0000313" key="5">
    <source>
        <dbReference type="Proteomes" id="UP000309215"/>
    </source>
</evidence>
<dbReference type="AlphaFoldDB" id="A0A4U1J9L4"/>
<dbReference type="InterPro" id="IPR041698">
    <property type="entry name" value="Methyltransf_25"/>
</dbReference>
<sequence length="244" mass="26705">MSSQYDTLAAITNLTAELPLRKYYEEYTFFQALGDIKGRSVLDVACGTGLYSRRFQQRGAARVVGIDNSEGMIDYARHLEASQPLGIEYHVLDAASARGLGTFDVVAATYLLHYAPTREVLRDMCTSLFASLAPGGRLVSICMSPDIELADASYYRKYGFEVASQGKGDGDVATLTSVAPGLPFTISAHHWSRATYEEALRGAGLREVVWHPPQIAPEGITALGAEYWTEYLRLPHAEVVSCVK</sequence>
<dbReference type="SUPFAM" id="SSF53335">
    <property type="entry name" value="S-adenosyl-L-methionine-dependent methyltransferases"/>
    <property type="match status" value="1"/>
</dbReference>
<dbReference type="GO" id="GO:0008168">
    <property type="term" value="F:methyltransferase activity"/>
    <property type="evidence" value="ECO:0007669"/>
    <property type="project" value="UniProtKB-KW"/>
</dbReference>
<comment type="caution">
    <text evidence="4">The sequence shown here is derived from an EMBL/GenBank/DDBJ whole genome shotgun (WGS) entry which is preliminary data.</text>
</comment>
<dbReference type="CDD" id="cd02440">
    <property type="entry name" value="AdoMet_MTases"/>
    <property type="match status" value="1"/>
</dbReference>
<dbReference type="PANTHER" id="PTHR43861">
    <property type="entry name" value="TRANS-ACONITATE 2-METHYLTRANSFERASE-RELATED"/>
    <property type="match status" value="1"/>
</dbReference>
<dbReference type="OrthoDB" id="5522265at2"/>
<dbReference type="Proteomes" id="UP000309215">
    <property type="component" value="Unassembled WGS sequence"/>
</dbReference>
<proteinExistence type="predicted"/>
<dbReference type="Gene3D" id="3.40.50.150">
    <property type="entry name" value="Vaccinia Virus protein VP39"/>
    <property type="match status" value="1"/>
</dbReference>
<protein>
    <submittedName>
        <fullName evidence="4">Class I SAM-dependent methyltransferase</fullName>
    </submittedName>
</protein>
<gene>
    <name evidence="4" type="ORF">E8A74_21385</name>
</gene>
<keyword evidence="2 4" id="KW-0808">Transferase</keyword>
<evidence type="ECO:0000259" key="3">
    <source>
        <dbReference type="Pfam" id="PF13649"/>
    </source>
</evidence>
<dbReference type="PANTHER" id="PTHR43861:SF1">
    <property type="entry name" value="TRANS-ACONITATE 2-METHYLTRANSFERASE"/>
    <property type="match status" value="1"/>
</dbReference>
<evidence type="ECO:0000256" key="2">
    <source>
        <dbReference type="ARBA" id="ARBA00022679"/>
    </source>
</evidence>
<keyword evidence="1 4" id="KW-0489">Methyltransferase</keyword>
<keyword evidence="5" id="KW-1185">Reference proteome</keyword>
<dbReference type="Pfam" id="PF13649">
    <property type="entry name" value="Methyltransf_25"/>
    <property type="match status" value="1"/>
</dbReference>
<reference evidence="4 5" key="1">
    <citation type="submission" date="2019-04" db="EMBL/GenBank/DDBJ databases">
        <authorList>
            <person name="Li Y."/>
            <person name="Wang J."/>
        </authorList>
    </citation>
    <scope>NUCLEOTIDE SEQUENCE [LARGE SCALE GENOMIC DNA]</scope>
    <source>
        <strain evidence="4 5">DSM 14668</strain>
    </source>
</reference>
<name>A0A4U1J9L4_9BACT</name>
<dbReference type="EMBL" id="SSMQ01000022">
    <property type="protein sequence ID" value="TKD05103.1"/>
    <property type="molecule type" value="Genomic_DNA"/>
</dbReference>
<dbReference type="InterPro" id="IPR029063">
    <property type="entry name" value="SAM-dependent_MTases_sf"/>
</dbReference>
<feature type="domain" description="Methyltransferase" evidence="3">
    <location>
        <begin position="41"/>
        <end position="136"/>
    </location>
</feature>
<accession>A0A4U1J9L4</accession>
<evidence type="ECO:0000256" key="1">
    <source>
        <dbReference type="ARBA" id="ARBA00022603"/>
    </source>
</evidence>
<dbReference type="RefSeq" id="WP_136930910.1">
    <property type="nucleotide sequence ID" value="NZ_SSMQ01000022.1"/>
</dbReference>